<keyword evidence="2" id="KW-1185">Reference proteome</keyword>
<accession>A0A5M3M936</accession>
<dbReference type="GeneID" id="19206761"/>
<dbReference type="AlphaFoldDB" id="A0A5M3M936"/>
<feature type="non-terminal residue" evidence="1">
    <location>
        <position position="211"/>
    </location>
</feature>
<feature type="non-terminal residue" evidence="1">
    <location>
        <position position="1"/>
    </location>
</feature>
<dbReference type="EMBL" id="JH711589">
    <property type="protein sequence ID" value="EIW75265.1"/>
    <property type="molecule type" value="Genomic_DNA"/>
</dbReference>
<dbReference type="OrthoDB" id="2688989at2759"/>
<dbReference type="KEGG" id="cput:CONPUDRAFT_33897"/>
<evidence type="ECO:0000313" key="2">
    <source>
        <dbReference type="Proteomes" id="UP000053558"/>
    </source>
</evidence>
<dbReference type="RefSeq" id="XP_007774441.1">
    <property type="nucleotide sequence ID" value="XM_007776251.1"/>
</dbReference>
<name>A0A5M3M936_CONPW</name>
<proteinExistence type="predicted"/>
<protein>
    <submittedName>
        <fullName evidence="1">Uncharacterized protein</fullName>
    </submittedName>
</protein>
<evidence type="ECO:0000313" key="1">
    <source>
        <dbReference type="EMBL" id="EIW75265.1"/>
    </source>
</evidence>
<comment type="caution">
    <text evidence="1">The sequence shown here is derived from an EMBL/GenBank/DDBJ whole genome shotgun (WGS) entry which is preliminary data.</text>
</comment>
<organism evidence="1 2">
    <name type="scientific">Coniophora puteana (strain RWD-64-598)</name>
    <name type="common">Brown rot fungus</name>
    <dbReference type="NCBI Taxonomy" id="741705"/>
    <lineage>
        <taxon>Eukaryota</taxon>
        <taxon>Fungi</taxon>
        <taxon>Dikarya</taxon>
        <taxon>Basidiomycota</taxon>
        <taxon>Agaricomycotina</taxon>
        <taxon>Agaricomycetes</taxon>
        <taxon>Agaricomycetidae</taxon>
        <taxon>Boletales</taxon>
        <taxon>Coniophorineae</taxon>
        <taxon>Coniophoraceae</taxon>
        <taxon>Coniophora</taxon>
    </lineage>
</organism>
<sequence>QDVPRAIKLLRAVISLADIQPPPYDLQAATDLAAIRLLSALFKFLLDAFTNTSLSLSQQVSSLSAFAHLAFSLFRQHRRQFTPYPLYYDYQTMIKNFIFCIVKQAALDPSQPVWIGDAGDDKLEALFAYLRMLGGHDSAMSLAQLEGRLGAACDIKSTFDRHPELLAGSRRLQMSRIEASDHLRRRHWTGDLTPANCNVPASWRHGRLQAV</sequence>
<dbReference type="Proteomes" id="UP000053558">
    <property type="component" value="Unassembled WGS sequence"/>
</dbReference>
<dbReference type="OMA" id="YIGHAND"/>
<reference evidence="2" key="1">
    <citation type="journal article" date="2012" name="Science">
        <title>The Paleozoic origin of enzymatic lignin decomposition reconstructed from 31 fungal genomes.</title>
        <authorList>
            <person name="Floudas D."/>
            <person name="Binder M."/>
            <person name="Riley R."/>
            <person name="Barry K."/>
            <person name="Blanchette R.A."/>
            <person name="Henrissat B."/>
            <person name="Martinez A.T."/>
            <person name="Otillar R."/>
            <person name="Spatafora J.W."/>
            <person name="Yadav J.S."/>
            <person name="Aerts A."/>
            <person name="Benoit I."/>
            <person name="Boyd A."/>
            <person name="Carlson A."/>
            <person name="Copeland A."/>
            <person name="Coutinho P.M."/>
            <person name="de Vries R.P."/>
            <person name="Ferreira P."/>
            <person name="Findley K."/>
            <person name="Foster B."/>
            <person name="Gaskell J."/>
            <person name="Glotzer D."/>
            <person name="Gorecki P."/>
            <person name="Heitman J."/>
            <person name="Hesse C."/>
            <person name="Hori C."/>
            <person name="Igarashi K."/>
            <person name="Jurgens J.A."/>
            <person name="Kallen N."/>
            <person name="Kersten P."/>
            <person name="Kohler A."/>
            <person name="Kuees U."/>
            <person name="Kumar T.K.A."/>
            <person name="Kuo A."/>
            <person name="LaButti K."/>
            <person name="Larrondo L.F."/>
            <person name="Lindquist E."/>
            <person name="Ling A."/>
            <person name="Lombard V."/>
            <person name="Lucas S."/>
            <person name="Lundell T."/>
            <person name="Martin R."/>
            <person name="McLaughlin D.J."/>
            <person name="Morgenstern I."/>
            <person name="Morin E."/>
            <person name="Murat C."/>
            <person name="Nagy L.G."/>
            <person name="Nolan M."/>
            <person name="Ohm R.A."/>
            <person name="Patyshakuliyeva A."/>
            <person name="Rokas A."/>
            <person name="Ruiz-Duenas F.J."/>
            <person name="Sabat G."/>
            <person name="Salamov A."/>
            <person name="Samejima M."/>
            <person name="Schmutz J."/>
            <person name="Slot J.C."/>
            <person name="St John F."/>
            <person name="Stenlid J."/>
            <person name="Sun H."/>
            <person name="Sun S."/>
            <person name="Syed K."/>
            <person name="Tsang A."/>
            <person name="Wiebenga A."/>
            <person name="Young D."/>
            <person name="Pisabarro A."/>
            <person name="Eastwood D.C."/>
            <person name="Martin F."/>
            <person name="Cullen D."/>
            <person name="Grigoriev I.V."/>
            <person name="Hibbett D.S."/>
        </authorList>
    </citation>
    <scope>NUCLEOTIDE SEQUENCE [LARGE SCALE GENOMIC DNA]</scope>
    <source>
        <strain evidence="2">RWD-64-598 SS2</strain>
    </source>
</reference>
<gene>
    <name evidence="1" type="ORF">CONPUDRAFT_33897</name>
</gene>